<sequence>MTLQYEARRDDAGWTVFDRWTGMTVVLNRVPLVGLPADLADEYVERLNNDQERGDRTIHQ</sequence>
<comment type="caution">
    <text evidence="1">The sequence shown here is derived from an EMBL/GenBank/DDBJ whole genome shotgun (WGS) entry which is preliminary data.</text>
</comment>
<dbReference type="RefSeq" id="WP_183776421.1">
    <property type="nucleotide sequence ID" value="NZ_JACIDK010000007.1"/>
</dbReference>
<name>A0A840A598_9CAUL</name>
<keyword evidence="2" id="KW-1185">Reference proteome</keyword>
<proteinExistence type="predicted"/>
<evidence type="ECO:0000313" key="1">
    <source>
        <dbReference type="EMBL" id="MBB3893169.1"/>
    </source>
</evidence>
<evidence type="ECO:0000313" key="2">
    <source>
        <dbReference type="Proteomes" id="UP000530564"/>
    </source>
</evidence>
<organism evidence="1 2">
    <name type="scientific">Phenylobacterium haematophilum</name>
    <dbReference type="NCBI Taxonomy" id="98513"/>
    <lineage>
        <taxon>Bacteria</taxon>
        <taxon>Pseudomonadati</taxon>
        <taxon>Pseudomonadota</taxon>
        <taxon>Alphaproteobacteria</taxon>
        <taxon>Caulobacterales</taxon>
        <taxon>Caulobacteraceae</taxon>
        <taxon>Phenylobacterium</taxon>
    </lineage>
</organism>
<dbReference type="EMBL" id="JACIDK010000007">
    <property type="protein sequence ID" value="MBB3893169.1"/>
    <property type="molecule type" value="Genomic_DNA"/>
</dbReference>
<dbReference type="AlphaFoldDB" id="A0A840A598"/>
<dbReference type="Proteomes" id="UP000530564">
    <property type="component" value="Unassembled WGS sequence"/>
</dbReference>
<protein>
    <submittedName>
        <fullName evidence="1">Uncharacterized protein</fullName>
    </submittedName>
</protein>
<accession>A0A840A598</accession>
<gene>
    <name evidence="1" type="ORF">GGQ61_003907</name>
</gene>
<reference evidence="1 2" key="1">
    <citation type="submission" date="2020-08" db="EMBL/GenBank/DDBJ databases">
        <title>Genomic Encyclopedia of Type Strains, Phase IV (KMG-IV): sequencing the most valuable type-strain genomes for metagenomic binning, comparative biology and taxonomic classification.</title>
        <authorList>
            <person name="Goeker M."/>
        </authorList>
    </citation>
    <scope>NUCLEOTIDE SEQUENCE [LARGE SCALE GENOMIC DNA]</scope>
    <source>
        <strain evidence="1 2">DSM 21793</strain>
    </source>
</reference>